<evidence type="ECO:0000313" key="9">
    <source>
        <dbReference type="Proteomes" id="UP000268162"/>
    </source>
</evidence>
<dbReference type="PANTHER" id="PTHR47968">
    <property type="entry name" value="CENTROMERE PROTEIN E"/>
    <property type="match status" value="1"/>
</dbReference>
<dbReference type="GO" id="GO:0042327">
    <property type="term" value="P:positive regulation of phosphorylation"/>
    <property type="evidence" value="ECO:0007669"/>
    <property type="project" value="UniProtKB-ARBA"/>
</dbReference>
<dbReference type="GO" id="GO:0000226">
    <property type="term" value="P:microtubule cytoskeleton organization"/>
    <property type="evidence" value="ECO:0007669"/>
    <property type="project" value="UniProtKB-ARBA"/>
</dbReference>
<feature type="coiled-coil region" evidence="6">
    <location>
        <begin position="386"/>
        <end position="446"/>
    </location>
</feature>
<evidence type="ECO:0000256" key="2">
    <source>
        <dbReference type="ARBA" id="ARBA00022840"/>
    </source>
</evidence>
<dbReference type="PROSITE" id="PS50067">
    <property type="entry name" value="KINESIN_MOTOR_2"/>
    <property type="match status" value="1"/>
</dbReference>
<dbReference type="GO" id="GO:0000278">
    <property type="term" value="P:mitotic cell cycle"/>
    <property type="evidence" value="ECO:0007669"/>
    <property type="project" value="UniProtKB-ARBA"/>
</dbReference>
<dbReference type="GO" id="GO:0008017">
    <property type="term" value="F:microtubule binding"/>
    <property type="evidence" value="ECO:0007669"/>
    <property type="project" value="InterPro"/>
</dbReference>
<evidence type="ECO:0000256" key="4">
    <source>
        <dbReference type="ARBA" id="ARBA00023175"/>
    </source>
</evidence>
<organism evidence="8 9">
    <name type="scientific">Dimargaris cristalligena</name>
    <dbReference type="NCBI Taxonomy" id="215637"/>
    <lineage>
        <taxon>Eukaryota</taxon>
        <taxon>Fungi</taxon>
        <taxon>Fungi incertae sedis</taxon>
        <taxon>Zoopagomycota</taxon>
        <taxon>Kickxellomycotina</taxon>
        <taxon>Dimargaritomycetes</taxon>
        <taxon>Dimargaritales</taxon>
        <taxon>Dimargaritaceae</taxon>
        <taxon>Dimargaris</taxon>
    </lineage>
</organism>
<dbReference type="InterPro" id="IPR027417">
    <property type="entry name" value="P-loop_NTPase"/>
</dbReference>
<dbReference type="EMBL" id="ML002297">
    <property type="protein sequence ID" value="RKP39116.1"/>
    <property type="molecule type" value="Genomic_DNA"/>
</dbReference>
<dbReference type="STRING" id="215637.A0A4P9ZZB8"/>
<evidence type="ECO:0000259" key="7">
    <source>
        <dbReference type="PROSITE" id="PS50067"/>
    </source>
</evidence>
<dbReference type="GO" id="GO:0033044">
    <property type="term" value="P:regulation of chromosome organization"/>
    <property type="evidence" value="ECO:0007669"/>
    <property type="project" value="UniProtKB-ARBA"/>
</dbReference>
<protein>
    <submittedName>
        <fullName evidence="8">P-loop containing nucleoside triphosphate hydrolase protein</fullName>
    </submittedName>
</protein>
<dbReference type="GO" id="GO:0043515">
    <property type="term" value="F:kinetochore binding"/>
    <property type="evidence" value="ECO:0007669"/>
    <property type="project" value="UniProtKB-ARBA"/>
</dbReference>
<dbReference type="GO" id="GO:1901987">
    <property type="term" value="P:regulation of cell cycle phase transition"/>
    <property type="evidence" value="ECO:0007669"/>
    <property type="project" value="UniProtKB-ARBA"/>
</dbReference>
<keyword evidence="8" id="KW-0378">Hydrolase</keyword>
<dbReference type="Pfam" id="PF00225">
    <property type="entry name" value="Kinesin"/>
    <property type="match status" value="1"/>
</dbReference>
<sequence>MDWKDPVSQGDSGSFKDAADHINVTIRIRPLNARELRTGGTLNAWSVQNDTITQLHYHTHGRSSIGNSFTFDHIFDPQRSTKEVFNAVAQDIIHSTMDGFNGTIFAYGQTSSGKTHTMYGIPEEPGIIDLSIRRIFERIEQTPDREYLLRVSFLEIYNEVIKDLLNPENHHLKIHEHATRGIFVGNLTENIVMSVHDVKLLLEQGDRNRHVGETNMNDRSSRSHTIVRMVIESRERSIDEKAVEGVAATTYSGAVKVSCLNLVDLAGSERVAHTGAEGARLREGAHINRSLLALGTVIAKLTENDGDRSNVHIPYRDSKLTRILEPSLGGNAKTAIVCTITPASTHVEETLSTLKFANRAKNVCNKPEINEELTGEALLRVYHKEISMLKKKLDEYRTMNGSLEIEKLTHQKMQIEEYNEEIRRQLREKEGEEARLKKHYEELKMMILDSTRLRNSDIPQARR</sequence>
<comment type="similarity">
    <text evidence="5">Belongs to the TRAFAC class myosin-kinesin ATPase superfamily. Kinesin family.</text>
</comment>
<dbReference type="GO" id="GO:0005524">
    <property type="term" value="F:ATP binding"/>
    <property type="evidence" value="ECO:0007669"/>
    <property type="project" value="UniProtKB-UniRule"/>
</dbReference>
<dbReference type="GO" id="GO:0005874">
    <property type="term" value="C:microtubule"/>
    <property type="evidence" value="ECO:0007669"/>
    <property type="project" value="TreeGrafter"/>
</dbReference>
<dbReference type="SUPFAM" id="SSF52540">
    <property type="entry name" value="P-loop containing nucleoside triphosphate hydrolases"/>
    <property type="match status" value="1"/>
</dbReference>
<proteinExistence type="inferred from homology"/>
<feature type="non-terminal residue" evidence="8">
    <location>
        <position position="463"/>
    </location>
</feature>
<dbReference type="InterPro" id="IPR027640">
    <property type="entry name" value="Kinesin-like_fam"/>
</dbReference>
<dbReference type="Gene3D" id="3.40.850.10">
    <property type="entry name" value="Kinesin motor domain"/>
    <property type="match status" value="1"/>
</dbReference>
<feature type="domain" description="Kinesin motor" evidence="7">
    <location>
        <begin position="21"/>
        <end position="363"/>
    </location>
</feature>
<dbReference type="CDD" id="cd01374">
    <property type="entry name" value="KISc_CENP_E"/>
    <property type="match status" value="1"/>
</dbReference>
<keyword evidence="1 5" id="KW-0547">Nucleotide-binding</keyword>
<evidence type="ECO:0000256" key="3">
    <source>
        <dbReference type="ARBA" id="ARBA00023054"/>
    </source>
</evidence>
<dbReference type="PANTHER" id="PTHR47968:SF75">
    <property type="entry name" value="CENTROMERE-ASSOCIATED PROTEIN E"/>
    <property type="match status" value="1"/>
</dbReference>
<dbReference type="GO" id="GO:0008608">
    <property type="term" value="P:attachment of spindle microtubules to kinetochore"/>
    <property type="evidence" value="ECO:0007669"/>
    <property type="project" value="UniProtKB-ARBA"/>
</dbReference>
<dbReference type="InterPro" id="IPR036961">
    <property type="entry name" value="Kinesin_motor_dom_sf"/>
</dbReference>
<dbReference type="Proteomes" id="UP000268162">
    <property type="component" value="Unassembled WGS sequence"/>
</dbReference>
<dbReference type="GO" id="GO:0140694">
    <property type="term" value="P:membraneless organelle assembly"/>
    <property type="evidence" value="ECO:0007669"/>
    <property type="project" value="UniProtKB-ARBA"/>
</dbReference>
<keyword evidence="4 5" id="KW-0505">Motor protein</keyword>
<keyword evidence="3 6" id="KW-0175">Coiled coil</keyword>
<name>A0A4P9ZZB8_9FUNG</name>
<keyword evidence="9" id="KW-1185">Reference proteome</keyword>
<reference evidence="9" key="1">
    <citation type="journal article" date="2018" name="Nat. Microbiol.">
        <title>Leveraging single-cell genomics to expand the fungal tree of life.</title>
        <authorList>
            <person name="Ahrendt S.R."/>
            <person name="Quandt C.A."/>
            <person name="Ciobanu D."/>
            <person name="Clum A."/>
            <person name="Salamov A."/>
            <person name="Andreopoulos B."/>
            <person name="Cheng J.F."/>
            <person name="Woyke T."/>
            <person name="Pelin A."/>
            <person name="Henrissat B."/>
            <person name="Reynolds N.K."/>
            <person name="Benny G.L."/>
            <person name="Smith M.E."/>
            <person name="James T.Y."/>
            <person name="Grigoriev I.V."/>
        </authorList>
    </citation>
    <scope>NUCLEOTIDE SEQUENCE [LARGE SCALE GENOMIC DNA]</scope>
    <source>
        <strain evidence="9">RSA 468</strain>
    </source>
</reference>
<dbReference type="GO" id="GO:0003777">
    <property type="term" value="F:microtubule motor activity"/>
    <property type="evidence" value="ECO:0007669"/>
    <property type="project" value="InterPro"/>
</dbReference>
<evidence type="ECO:0000256" key="6">
    <source>
        <dbReference type="SAM" id="Coils"/>
    </source>
</evidence>
<dbReference type="GO" id="GO:0007018">
    <property type="term" value="P:microtubule-based movement"/>
    <property type="evidence" value="ECO:0007669"/>
    <property type="project" value="InterPro"/>
</dbReference>
<accession>A0A4P9ZZB8</accession>
<dbReference type="SMART" id="SM00129">
    <property type="entry name" value="KISc"/>
    <property type="match status" value="1"/>
</dbReference>
<dbReference type="InterPro" id="IPR001752">
    <property type="entry name" value="Kinesin_motor_dom"/>
</dbReference>
<dbReference type="GO" id="GO:0016787">
    <property type="term" value="F:hydrolase activity"/>
    <property type="evidence" value="ECO:0007669"/>
    <property type="project" value="UniProtKB-KW"/>
</dbReference>
<dbReference type="AlphaFoldDB" id="A0A4P9ZZB8"/>
<dbReference type="FunFam" id="3.40.850.10:FF:000026">
    <property type="entry name" value="Centromere-associated protein E"/>
    <property type="match status" value="1"/>
</dbReference>
<evidence type="ECO:0000256" key="5">
    <source>
        <dbReference type="PROSITE-ProRule" id="PRU00283"/>
    </source>
</evidence>
<dbReference type="GO" id="GO:0000779">
    <property type="term" value="C:condensed chromosome, centromeric region"/>
    <property type="evidence" value="ECO:0007669"/>
    <property type="project" value="UniProtKB-ARBA"/>
</dbReference>
<feature type="binding site" evidence="5">
    <location>
        <begin position="108"/>
        <end position="115"/>
    </location>
    <ligand>
        <name>ATP</name>
        <dbReference type="ChEBI" id="CHEBI:30616"/>
    </ligand>
</feature>
<evidence type="ECO:0000256" key="1">
    <source>
        <dbReference type="ARBA" id="ARBA00022741"/>
    </source>
</evidence>
<gene>
    <name evidence="8" type="ORF">BJ085DRAFT_17402</name>
</gene>
<evidence type="ECO:0000313" key="8">
    <source>
        <dbReference type="EMBL" id="RKP39116.1"/>
    </source>
</evidence>
<dbReference type="PRINTS" id="PR00380">
    <property type="entry name" value="KINESINHEAVY"/>
</dbReference>
<keyword evidence="2 5" id="KW-0067">ATP-binding</keyword>